<dbReference type="Proteomes" id="UP001176521">
    <property type="component" value="Unassembled WGS sequence"/>
</dbReference>
<dbReference type="EC" id="2.1.1.14" evidence="2"/>
<evidence type="ECO:0000313" key="2">
    <source>
        <dbReference type="EMBL" id="KAK0522498.1"/>
    </source>
</evidence>
<keyword evidence="2" id="KW-0808">Transferase</keyword>
<sequence>MAQSAVLGFPRIGPQREVKKALESYWGGKSSKDDLLAVAKEQRLLTYKLIKDAGVDIIPTGTFSLYDHILDASNTFGIIPKAYANSGLDNLDTYFAMARGHQKDNVDLPATEMKKWFDSNYHYLVPEFSE</sequence>
<dbReference type="GO" id="GO:0032259">
    <property type="term" value="P:methylation"/>
    <property type="evidence" value="ECO:0007669"/>
    <property type="project" value="UniProtKB-KW"/>
</dbReference>
<dbReference type="InterPro" id="IPR038071">
    <property type="entry name" value="UROD/MetE-like_sf"/>
</dbReference>
<dbReference type="SUPFAM" id="SSF51726">
    <property type="entry name" value="UROD/MetE-like"/>
    <property type="match status" value="1"/>
</dbReference>
<feature type="non-terminal residue" evidence="2">
    <location>
        <position position="130"/>
    </location>
</feature>
<dbReference type="PANTHER" id="PTHR30519">
    <property type="entry name" value="5-METHYLTETRAHYDROPTEROYLTRIGLUTAMATE--HOMOCYSTEINE METHYLTRANSFERASE"/>
    <property type="match status" value="1"/>
</dbReference>
<keyword evidence="2" id="KW-0489">Methyltransferase</keyword>
<name>A0AAN6JHN7_9BASI</name>
<proteinExistence type="predicted"/>
<dbReference type="Pfam" id="PF08267">
    <property type="entry name" value="Meth_synt_1"/>
    <property type="match status" value="1"/>
</dbReference>
<dbReference type="InterPro" id="IPR013215">
    <property type="entry name" value="Cbl-indep_Met_Synth_N"/>
</dbReference>
<keyword evidence="3" id="KW-1185">Reference proteome</keyword>
<gene>
    <name evidence="2" type="primary">MET6_3</name>
    <name evidence="2" type="ORF">OC842_006443</name>
</gene>
<reference evidence="2" key="1">
    <citation type="journal article" date="2023" name="PhytoFront">
        <title>Draft Genome Resources of Seven Strains of Tilletia horrida, Causal Agent of Kernel Smut of Rice.</title>
        <authorList>
            <person name="Khanal S."/>
            <person name="Antony Babu S."/>
            <person name="Zhou X.G."/>
        </authorList>
    </citation>
    <scope>NUCLEOTIDE SEQUENCE</scope>
    <source>
        <strain evidence="2">TX3</strain>
    </source>
</reference>
<organism evidence="2 3">
    <name type="scientific">Tilletia horrida</name>
    <dbReference type="NCBI Taxonomy" id="155126"/>
    <lineage>
        <taxon>Eukaryota</taxon>
        <taxon>Fungi</taxon>
        <taxon>Dikarya</taxon>
        <taxon>Basidiomycota</taxon>
        <taxon>Ustilaginomycotina</taxon>
        <taxon>Exobasidiomycetes</taxon>
        <taxon>Tilletiales</taxon>
        <taxon>Tilletiaceae</taxon>
        <taxon>Tilletia</taxon>
    </lineage>
</organism>
<dbReference type="GO" id="GO:0003871">
    <property type="term" value="F:5-methyltetrahydropteroyltriglutamate-homocysteine S-methyltransferase activity"/>
    <property type="evidence" value="ECO:0007669"/>
    <property type="project" value="UniProtKB-EC"/>
</dbReference>
<comment type="caution">
    <text evidence="2">The sequence shown here is derived from an EMBL/GenBank/DDBJ whole genome shotgun (WGS) entry which is preliminary data.</text>
</comment>
<evidence type="ECO:0000313" key="3">
    <source>
        <dbReference type="Proteomes" id="UP001176521"/>
    </source>
</evidence>
<accession>A0AAN6JHN7</accession>
<feature type="domain" description="Cobalamin-independent methionine synthase MetE N-terminal" evidence="1">
    <location>
        <begin position="4"/>
        <end position="129"/>
    </location>
</feature>
<dbReference type="EMBL" id="JAPDMQ010000582">
    <property type="protein sequence ID" value="KAK0522498.1"/>
    <property type="molecule type" value="Genomic_DNA"/>
</dbReference>
<dbReference type="Gene3D" id="3.20.20.210">
    <property type="match status" value="1"/>
</dbReference>
<dbReference type="AlphaFoldDB" id="A0AAN6JHN7"/>
<protein>
    <submittedName>
        <fullName evidence="2">Methionine-synthesizing 5-methyltetrahydropteroyltriglutamate--homocysteine methyltransferase</fullName>
        <ecNumber evidence="2">2.1.1.14</ecNumber>
    </submittedName>
</protein>
<dbReference type="GO" id="GO:0008652">
    <property type="term" value="P:amino acid biosynthetic process"/>
    <property type="evidence" value="ECO:0007669"/>
    <property type="project" value="InterPro"/>
</dbReference>
<evidence type="ECO:0000259" key="1">
    <source>
        <dbReference type="Pfam" id="PF08267"/>
    </source>
</evidence>
<dbReference type="GO" id="GO:0008270">
    <property type="term" value="F:zinc ion binding"/>
    <property type="evidence" value="ECO:0007669"/>
    <property type="project" value="InterPro"/>
</dbReference>